<dbReference type="InterPro" id="IPR009050">
    <property type="entry name" value="Globin-like_sf"/>
</dbReference>
<protein>
    <submittedName>
        <fullName evidence="1">Hemoglobin</fullName>
    </submittedName>
</protein>
<dbReference type="Proteomes" id="UP000184432">
    <property type="component" value="Unassembled WGS sequence"/>
</dbReference>
<evidence type="ECO:0000313" key="1">
    <source>
        <dbReference type="EMBL" id="SHJ16682.1"/>
    </source>
</evidence>
<dbReference type="EMBL" id="FQYP01000006">
    <property type="protein sequence ID" value="SHJ16682.1"/>
    <property type="molecule type" value="Genomic_DNA"/>
</dbReference>
<dbReference type="AlphaFoldDB" id="A0A1M6H3E6"/>
<dbReference type="OrthoDB" id="25954at2"/>
<dbReference type="InterPro" id="IPR012292">
    <property type="entry name" value="Globin/Proto"/>
</dbReference>
<dbReference type="STRING" id="570521.SAMN04488508_10646"/>
<keyword evidence="2" id="KW-1185">Reference proteome</keyword>
<dbReference type="GO" id="GO:0019825">
    <property type="term" value="F:oxygen binding"/>
    <property type="evidence" value="ECO:0007669"/>
    <property type="project" value="InterPro"/>
</dbReference>
<evidence type="ECO:0000313" key="2">
    <source>
        <dbReference type="Proteomes" id="UP000184432"/>
    </source>
</evidence>
<dbReference type="Gene3D" id="1.10.490.10">
    <property type="entry name" value="Globins"/>
    <property type="match status" value="1"/>
</dbReference>
<sequence length="121" mass="14466">MKDISSRQDIEHIMQTFYTEALVDPIIGDFFTKIARLHLEEHLPEITDFWEQQLFRKGRYQKNVLQIHLDLNVKKKFEEIHFQTWLALFNKAIDQNFEGDLANLMKTRALSIATVMRIKMQ</sequence>
<reference evidence="2" key="1">
    <citation type="submission" date="2016-11" db="EMBL/GenBank/DDBJ databases">
        <authorList>
            <person name="Varghese N."/>
            <person name="Submissions S."/>
        </authorList>
    </citation>
    <scope>NUCLEOTIDE SEQUENCE [LARGE SCALE GENOMIC DNA]</scope>
    <source>
        <strain evidence="2">DSM 22623</strain>
    </source>
</reference>
<proteinExistence type="predicted"/>
<accession>A0A1M6H3E6</accession>
<organism evidence="1 2">
    <name type="scientific">Aquimarina spongiae</name>
    <dbReference type="NCBI Taxonomy" id="570521"/>
    <lineage>
        <taxon>Bacteria</taxon>
        <taxon>Pseudomonadati</taxon>
        <taxon>Bacteroidota</taxon>
        <taxon>Flavobacteriia</taxon>
        <taxon>Flavobacteriales</taxon>
        <taxon>Flavobacteriaceae</taxon>
        <taxon>Aquimarina</taxon>
    </lineage>
</organism>
<gene>
    <name evidence="1" type="ORF">SAMN04488508_10646</name>
</gene>
<name>A0A1M6H3E6_9FLAO</name>
<dbReference type="RefSeq" id="WP_073316740.1">
    <property type="nucleotide sequence ID" value="NZ_FQYP01000006.1"/>
</dbReference>
<dbReference type="CDD" id="cd08916">
    <property type="entry name" value="TrHb3_P"/>
    <property type="match status" value="1"/>
</dbReference>
<dbReference type="GO" id="GO:0020037">
    <property type="term" value="F:heme binding"/>
    <property type="evidence" value="ECO:0007669"/>
    <property type="project" value="InterPro"/>
</dbReference>
<dbReference type="SUPFAM" id="SSF46458">
    <property type="entry name" value="Globin-like"/>
    <property type="match status" value="1"/>
</dbReference>